<evidence type="ECO:0000256" key="3">
    <source>
        <dbReference type="ARBA" id="ARBA00006676"/>
    </source>
</evidence>
<dbReference type="PROSITE" id="PS00485">
    <property type="entry name" value="A_DEAMINASE"/>
    <property type="match status" value="1"/>
</dbReference>
<dbReference type="GO" id="GO:0009897">
    <property type="term" value="C:external side of plasma membrane"/>
    <property type="evidence" value="ECO:0007669"/>
    <property type="project" value="TreeGrafter"/>
</dbReference>
<dbReference type="SUPFAM" id="SSF51556">
    <property type="entry name" value="Metallo-dependent hydrolases"/>
    <property type="match status" value="1"/>
</dbReference>
<name>A0A1B6LS37_9HEMI</name>
<sequence>MQPAIPRKKVELHLHLDGTVRYSTAWELAQKKKIKIPGVSSFEEFKKACVVTTPSNLWGFLQHFRIFWPPFCGDLDALERNAYEVCEDSHKVGLIYAEVRYSPVTSLSDKAFNEVGPQGYDEVIKRISHGLKRGEEDFGVKTRTILCGRYSKESNDLHEILRLCQAHYQDGVVGMDLLTLQQEHGVIDEAPLVEPIISVYQEAARTGVHRTVHAGEASSAQSVHRAVYGLGSERVGHGYHVLEDPEIYKTCLQDRVHFECCPHSSLMTGSVKAGGKTHPIIRFANDRANFSINSDDPTVTGHHVQADYELLAAWGLSQDLMTQANLNAASSSFLDDHDKNDLLKALNSVENEG</sequence>
<dbReference type="InterPro" id="IPR001365">
    <property type="entry name" value="A_deaminase_dom"/>
</dbReference>
<dbReference type="NCBIfam" id="TIGR01430">
    <property type="entry name" value="aden_deam"/>
    <property type="match status" value="1"/>
</dbReference>
<dbReference type="GO" id="GO:0043103">
    <property type="term" value="P:hypoxanthine salvage"/>
    <property type="evidence" value="ECO:0007669"/>
    <property type="project" value="TreeGrafter"/>
</dbReference>
<dbReference type="GO" id="GO:0060169">
    <property type="term" value="P:negative regulation of adenosine receptor signaling pathway"/>
    <property type="evidence" value="ECO:0007669"/>
    <property type="project" value="TreeGrafter"/>
</dbReference>
<evidence type="ECO:0000313" key="10">
    <source>
        <dbReference type="EMBL" id="JAT26502.1"/>
    </source>
</evidence>
<evidence type="ECO:0000256" key="7">
    <source>
        <dbReference type="ARBA" id="ARBA00022801"/>
    </source>
</evidence>
<protein>
    <recommendedName>
        <fullName evidence="5">Adenosine deaminase</fullName>
        <ecNumber evidence="4">3.5.4.4</ecNumber>
    </recommendedName>
</protein>
<dbReference type="PANTHER" id="PTHR11409:SF43">
    <property type="entry name" value="ADENOSINE DEAMINASE"/>
    <property type="match status" value="1"/>
</dbReference>
<accession>A0A1B6LS37</accession>
<dbReference type="GO" id="GO:0005829">
    <property type="term" value="C:cytosol"/>
    <property type="evidence" value="ECO:0007669"/>
    <property type="project" value="TreeGrafter"/>
</dbReference>
<evidence type="ECO:0000256" key="6">
    <source>
        <dbReference type="ARBA" id="ARBA00022723"/>
    </source>
</evidence>
<dbReference type="InterPro" id="IPR006330">
    <property type="entry name" value="Ado/ade_deaminase"/>
</dbReference>
<dbReference type="InterPro" id="IPR032466">
    <property type="entry name" value="Metal_Hydrolase"/>
</dbReference>
<proteinExistence type="inferred from homology"/>
<dbReference type="AlphaFoldDB" id="A0A1B6LS37"/>
<comment type="subcellular location">
    <subcellularLocation>
        <location evidence="2">Cell membrane</location>
        <topology evidence="2">Peripheral membrane protein</topology>
        <orientation evidence="2">Extracellular side</orientation>
    </subcellularLocation>
</comment>
<dbReference type="EMBL" id="GEBQ01013475">
    <property type="protein sequence ID" value="JAT26502.1"/>
    <property type="molecule type" value="Transcribed_RNA"/>
</dbReference>
<evidence type="ECO:0000259" key="9">
    <source>
        <dbReference type="Pfam" id="PF00962"/>
    </source>
</evidence>
<evidence type="ECO:0000256" key="4">
    <source>
        <dbReference type="ARBA" id="ARBA00012784"/>
    </source>
</evidence>
<keyword evidence="8" id="KW-0862">Zinc</keyword>
<dbReference type="GO" id="GO:0006154">
    <property type="term" value="P:adenosine catabolic process"/>
    <property type="evidence" value="ECO:0007669"/>
    <property type="project" value="TreeGrafter"/>
</dbReference>
<organism evidence="10">
    <name type="scientific">Graphocephala atropunctata</name>
    <dbReference type="NCBI Taxonomy" id="36148"/>
    <lineage>
        <taxon>Eukaryota</taxon>
        <taxon>Metazoa</taxon>
        <taxon>Ecdysozoa</taxon>
        <taxon>Arthropoda</taxon>
        <taxon>Hexapoda</taxon>
        <taxon>Insecta</taxon>
        <taxon>Pterygota</taxon>
        <taxon>Neoptera</taxon>
        <taxon>Paraneoptera</taxon>
        <taxon>Hemiptera</taxon>
        <taxon>Auchenorrhyncha</taxon>
        <taxon>Membracoidea</taxon>
        <taxon>Cicadellidae</taxon>
        <taxon>Cicadellinae</taxon>
        <taxon>Cicadellini</taxon>
        <taxon>Graphocephala</taxon>
    </lineage>
</organism>
<keyword evidence="6" id="KW-0479">Metal-binding</keyword>
<evidence type="ECO:0000256" key="2">
    <source>
        <dbReference type="ARBA" id="ARBA00004296"/>
    </source>
</evidence>
<dbReference type="GO" id="GO:0046872">
    <property type="term" value="F:metal ion binding"/>
    <property type="evidence" value="ECO:0007669"/>
    <property type="project" value="UniProtKB-KW"/>
</dbReference>
<dbReference type="Pfam" id="PF00962">
    <property type="entry name" value="A_deaminase"/>
    <property type="match status" value="1"/>
</dbReference>
<gene>
    <name evidence="10" type="ORF">g.17730</name>
</gene>
<dbReference type="EC" id="3.5.4.4" evidence="4"/>
<dbReference type="InterPro" id="IPR006650">
    <property type="entry name" value="A/AMP_deam_AS"/>
</dbReference>
<dbReference type="GO" id="GO:0009168">
    <property type="term" value="P:purine ribonucleoside monophosphate biosynthetic process"/>
    <property type="evidence" value="ECO:0007669"/>
    <property type="project" value="InterPro"/>
</dbReference>
<evidence type="ECO:0000256" key="5">
    <source>
        <dbReference type="ARBA" id="ARBA00018099"/>
    </source>
</evidence>
<keyword evidence="7" id="KW-0378">Hydrolase</keyword>
<comment type="similarity">
    <text evidence="3">Belongs to the metallo-dependent hydrolases superfamily. Adenosine and AMP deaminases family.</text>
</comment>
<evidence type="ECO:0000256" key="8">
    <source>
        <dbReference type="ARBA" id="ARBA00022833"/>
    </source>
</evidence>
<dbReference type="GO" id="GO:0004000">
    <property type="term" value="F:adenosine deaminase activity"/>
    <property type="evidence" value="ECO:0007669"/>
    <property type="project" value="UniProtKB-ARBA"/>
</dbReference>
<evidence type="ECO:0000256" key="1">
    <source>
        <dbReference type="ARBA" id="ARBA00001947"/>
    </source>
</evidence>
<feature type="domain" description="Adenosine deaminase" evidence="9">
    <location>
        <begin position="9"/>
        <end position="346"/>
    </location>
</feature>
<reference evidence="10" key="1">
    <citation type="submission" date="2015-11" db="EMBL/GenBank/DDBJ databases">
        <title>De novo transcriptome assembly of four potential Pierce s Disease insect vectors from Arizona vineyards.</title>
        <authorList>
            <person name="Tassone E.E."/>
        </authorList>
    </citation>
    <scope>NUCLEOTIDE SEQUENCE</scope>
</reference>
<dbReference type="GO" id="GO:0046103">
    <property type="term" value="P:inosine biosynthetic process"/>
    <property type="evidence" value="ECO:0007669"/>
    <property type="project" value="TreeGrafter"/>
</dbReference>
<dbReference type="Gene3D" id="3.20.20.140">
    <property type="entry name" value="Metal-dependent hydrolases"/>
    <property type="match status" value="1"/>
</dbReference>
<dbReference type="PANTHER" id="PTHR11409">
    <property type="entry name" value="ADENOSINE DEAMINASE"/>
    <property type="match status" value="1"/>
</dbReference>
<comment type="cofactor">
    <cofactor evidence="1">
        <name>Zn(2+)</name>
        <dbReference type="ChEBI" id="CHEBI:29105"/>
    </cofactor>
</comment>